<proteinExistence type="predicted"/>
<reference evidence="3" key="1">
    <citation type="submission" date="2022-11" db="EMBL/GenBank/DDBJ databases">
        <title>Dyadobacter pollutisoli sp. nov., isolated from plastic dumped soil.</title>
        <authorList>
            <person name="Kim J.M."/>
            <person name="Kim K.R."/>
            <person name="Lee J.K."/>
            <person name="Hao L."/>
            <person name="Jeon C.O."/>
        </authorList>
    </citation>
    <scope>NUCLEOTIDE SEQUENCE</scope>
    <source>
        <strain evidence="3">U1</strain>
    </source>
</reference>
<dbReference type="Pfam" id="PF00753">
    <property type="entry name" value="Lactamase_B"/>
    <property type="match status" value="1"/>
</dbReference>
<feature type="region of interest" description="Disordered" evidence="1">
    <location>
        <begin position="69"/>
        <end position="89"/>
    </location>
</feature>
<gene>
    <name evidence="3" type="ORF">ON006_01645</name>
</gene>
<organism evidence="3 4">
    <name type="scientific">Dyadobacter pollutisoli</name>
    <dbReference type="NCBI Taxonomy" id="2910158"/>
    <lineage>
        <taxon>Bacteria</taxon>
        <taxon>Pseudomonadati</taxon>
        <taxon>Bacteroidota</taxon>
        <taxon>Cytophagia</taxon>
        <taxon>Cytophagales</taxon>
        <taxon>Spirosomataceae</taxon>
        <taxon>Dyadobacter</taxon>
    </lineage>
</organism>
<evidence type="ECO:0000259" key="2">
    <source>
        <dbReference type="Pfam" id="PF00753"/>
    </source>
</evidence>
<dbReference type="RefSeq" id="WP_244823372.1">
    <property type="nucleotide sequence ID" value="NZ_CP112998.1"/>
</dbReference>
<sequence>MKVQLRWFVFVIILQVFFEVKSQAQQVGQVLPEWKEGFMDIHHINTGGGNATFFILPDGTTLLIDAGALDPTEPRTRSPRNTRVKPDTTRQPGEWIARYVSNTLAFRATDKALDYAMLTHFHDDHMGAVSSISRRSKQGPFKLTGITEVGEYLPIRKMIDRGWPDYNFPKTLDDEMIGNYKSFLDWHSKNKGMKVEKAAPGKNSQITLLRNPQKYADLFEIRNIAANGEVWTGVGNVVRQQFPELKSLSPQQFPSENMCSVAVRVSYGKFDYFSGGDLPGVLRAGMPSWQDMETPVAKAVGQVDVHILDHHGNRDSQNEFFLQTLQPRVMVIPVWSSDHPGHDVLDRMYSQNVYPGERDVFATDMLEANKLVIGELLGRLKSDSGHVVVRVAPGGDRYQVYVLDDRNEERRIKSIHGPYLSR</sequence>
<dbReference type="PANTHER" id="PTHR30619">
    <property type="entry name" value="DNA INTERNALIZATION/COMPETENCE PROTEIN COMEC/REC2"/>
    <property type="match status" value="1"/>
</dbReference>
<dbReference type="Gene3D" id="3.60.15.10">
    <property type="entry name" value="Ribonuclease Z/Hydroxyacylglutathione hydrolase-like"/>
    <property type="match status" value="1"/>
</dbReference>
<dbReference type="InterPro" id="IPR001279">
    <property type="entry name" value="Metallo-B-lactamas"/>
</dbReference>
<feature type="domain" description="Metallo-beta-lactamase" evidence="2">
    <location>
        <begin position="47"/>
        <end position="141"/>
    </location>
</feature>
<evidence type="ECO:0000256" key="1">
    <source>
        <dbReference type="SAM" id="MobiDB-lite"/>
    </source>
</evidence>
<dbReference type="InterPro" id="IPR036866">
    <property type="entry name" value="RibonucZ/Hydroxyglut_hydro"/>
</dbReference>
<name>A0A9E8NE70_9BACT</name>
<dbReference type="PANTHER" id="PTHR30619:SF1">
    <property type="entry name" value="RECOMBINATION PROTEIN 2"/>
    <property type="match status" value="1"/>
</dbReference>
<dbReference type="AlphaFoldDB" id="A0A9E8NE70"/>
<protein>
    <submittedName>
        <fullName evidence="3">MBL fold metallo-hydrolase</fullName>
    </submittedName>
</protein>
<evidence type="ECO:0000313" key="4">
    <source>
        <dbReference type="Proteomes" id="UP001164653"/>
    </source>
</evidence>
<dbReference type="InterPro" id="IPR052159">
    <property type="entry name" value="Competence_DNA_uptake"/>
</dbReference>
<evidence type="ECO:0000313" key="3">
    <source>
        <dbReference type="EMBL" id="WAC12672.1"/>
    </source>
</evidence>
<dbReference type="EMBL" id="CP112998">
    <property type="protein sequence ID" value="WAC12672.1"/>
    <property type="molecule type" value="Genomic_DNA"/>
</dbReference>
<dbReference type="Proteomes" id="UP001164653">
    <property type="component" value="Chromosome"/>
</dbReference>
<keyword evidence="4" id="KW-1185">Reference proteome</keyword>
<dbReference type="SUPFAM" id="SSF56281">
    <property type="entry name" value="Metallo-hydrolase/oxidoreductase"/>
    <property type="match status" value="1"/>
</dbReference>
<dbReference type="KEGG" id="dpf:ON006_01645"/>
<accession>A0A9E8NE70</accession>